<sequence length="213" mass="24216">MTPTLEEGPVSSTSAKPAPETSKAKPKGPQKKKNGPKSHQCLQYGQDSYGIQSQRAGKDQKDLLMRKIQEIQLLKSSIDVELGKFVAKLNKITSGISELKRNEKNSTEWYKLTHVKLDSITNKCDRIASKFQVQNYEIEDLSILNINDKLSVLKYYVLEILNNTNQFATPLAESDSERQKLRNGIIANVEKIHKNYESNMPRHSTSFTEEKFL</sequence>
<keyword evidence="3" id="KW-1185">Reference proteome</keyword>
<dbReference type="EMBL" id="AVOT02065225">
    <property type="protein sequence ID" value="MBW0557389.1"/>
    <property type="molecule type" value="Genomic_DNA"/>
</dbReference>
<organism evidence="2 3">
    <name type="scientific">Austropuccinia psidii MF-1</name>
    <dbReference type="NCBI Taxonomy" id="1389203"/>
    <lineage>
        <taxon>Eukaryota</taxon>
        <taxon>Fungi</taxon>
        <taxon>Dikarya</taxon>
        <taxon>Basidiomycota</taxon>
        <taxon>Pucciniomycotina</taxon>
        <taxon>Pucciniomycetes</taxon>
        <taxon>Pucciniales</taxon>
        <taxon>Sphaerophragmiaceae</taxon>
        <taxon>Austropuccinia</taxon>
    </lineage>
</organism>
<accession>A0A9Q3PDA5</accession>
<dbReference type="Proteomes" id="UP000765509">
    <property type="component" value="Unassembled WGS sequence"/>
</dbReference>
<reference evidence="2" key="1">
    <citation type="submission" date="2021-03" db="EMBL/GenBank/DDBJ databases">
        <title>Draft genome sequence of rust myrtle Austropuccinia psidii MF-1, a brazilian biotype.</title>
        <authorList>
            <person name="Quecine M.C."/>
            <person name="Pachon D.M.R."/>
            <person name="Bonatelli M.L."/>
            <person name="Correr F.H."/>
            <person name="Franceschini L.M."/>
            <person name="Leite T.F."/>
            <person name="Margarido G.R.A."/>
            <person name="Almeida C.A."/>
            <person name="Ferrarezi J.A."/>
            <person name="Labate C.A."/>
        </authorList>
    </citation>
    <scope>NUCLEOTIDE SEQUENCE</scope>
    <source>
        <strain evidence="2">MF-1</strain>
    </source>
</reference>
<comment type="caution">
    <text evidence="2">The sequence shown here is derived from an EMBL/GenBank/DDBJ whole genome shotgun (WGS) entry which is preliminary data.</text>
</comment>
<gene>
    <name evidence="2" type="ORF">O181_097104</name>
</gene>
<protein>
    <submittedName>
        <fullName evidence="2">Uncharacterized protein</fullName>
    </submittedName>
</protein>
<evidence type="ECO:0000256" key="1">
    <source>
        <dbReference type="SAM" id="MobiDB-lite"/>
    </source>
</evidence>
<proteinExistence type="predicted"/>
<evidence type="ECO:0000313" key="2">
    <source>
        <dbReference type="EMBL" id="MBW0557389.1"/>
    </source>
</evidence>
<evidence type="ECO:0000313" key="3">
    <source>
        <dbReference type="Proteomes" id="UP000765509"/>
    </source>
</evidence>
<feature type="region of interest" description="Disordered" evidence="1">
    <location>
        <begin position="1"/>
        <end position="43"/>
    </location>
</feature>
<feature type="compositionally biased region" description="Basic residues" evidence="1">
    <location>
        <begin position="24"/>
        <end position="36"/>
    </location>
</feature>
<dbReference type="AlphaFoldDB" id="A0A9Q3PDA5"/>
<name>A0A9Q3PDA5_9BASI</name>